<evidence type="ECO:0000256" key="7">
    <source>
        <dbReference type="ARBA" id="ARBA00022692"/>
    </source>
</evidence>
<dbReference type="GO" id="GO:0006487">
    <property type="term" value="P:protein N-linked glycosylation"/>
    <property type="evidence" value="ECO:0007669"/>
    <property type="project" value="TreeGrafter"/>
</dbReference>
<feature type="transmembrane region" description="Helical" evidence="12">
    <location>
        <begin position="412"/>
        <end position="430"/>
    </location>
</feature>
<comment type="subcellular location">
    <subcellularLocation>
        <location evidence="1">Endoplasmic reticulum membrane</location>
        <topology evidence="1">Multi-pass membrane protein</topology>
    </subcellularLocation>
</comment>
<dbReference type="OrthoDB" id="1689333at2759"/>
<feature type="transmembrane region" description="Helical" evidence="12">
    <location>
        <begin position="623"/>
        <end position="640"/>
    </location>
</feature>
<keyword evidence="14" id="KW-1185">Reference proteome</keyword>
<protein>
    <recommendedName>
        <fullName evidence="4">dolichyl-P-Glc:Glc1Man9GlcNAc2-PP-dolichol alpha-1,3-glucosyltransferase</fullName>
        <ecNumber evidence="4">2.4.1.265</ecNumber>
    </recommendedName>
</protein>
<feature type="compositionally biased region" description="Low complexity" evidence="11">
    <location>
        <begin position="743"/>
        <end position="754"/>
    </location>
</feature>
<evidence type="ECO:0000256" key="10">
    <source>
        <dbReference type="ARBA" id="ARBA00023136"/>
    </source>
</evidence>
<dbReference type="GO" id="GO:0042283">
    <property type="term" value="F:dolichyl pyrophosphate Glc1Man9GlcNAc2 alpha-1,3-glucosyltransferase activity"/>
    <property type="evidence" value="ECO:0007669"/>
    <property type="project" value="UniProtKB-EC"/>
</dbReference>
<dbReference type="GO" id="GO:0005789">
    <property type="term" value="C:endoplasmic reticulum membrane"/>
    <property type="evidence" value="ECO:0007669"/>
    <property type="project" value="UniProtKB-SubCell"/>
</dbReference>
<feature type="region of interest" description="Disordered" evidence="11">
    <location>
        <begin position="743"/>
        <end position="785"/>
    </location>
</feature>
<dbReference type="PANTHER" id="PTHR12413:SF2">
    <property type="entry name" value="DOLICHYL PYROPHOSPHATE GLC1MAN9GLCNAC2 ALPHA-1,3-GLUCOSYLTRANSFERASE-RELATED"/>
    <property type="match status" value="1"/>
</dbReference>
<evidence type="ECO:0000313" key="14">
    <source>
        <dbReference type="Proteomes" id="UP000224006"/>
    </source>
</evidence>
<keyword evidence="10 12" id="KW-0472">Membrane</keyword>
<feature type="transmembrane region" description="Helical" evidence="12">
    <location>
        <begin position="437"/>
        <end position="456"/>
    </location>
</feature>
<feature type="compositionally biased region" description="Basic and acidic residues" evidence="11">
    <location>
        <begin position="758"/>
        <end position="776"/>
    </location>
</feature>
<evidence type="ECO:0000256" key="2">
    <source>
        <dbReference type="ARBA" id="ARBA00004922"/>
    </source>
</evidence>
<organism evidence="13 14">
    <name type="scientific">Besnoitia besnoiti</name>
    <name type="common">Apicomplexan protozoan</name>
    <dbReference type="NCBI Taxonomy" id="94643"/>
    <lineage>
        <taxon>Eukaryota</taxon>
        <taxon>Sar</taxon>
        <taxon>Alveolata</taxon>
        <taxon>Apicomplexa</taxon>
        <taxon>Conoidasida</taxon>
        <taxon>Coccidia</taxon>
        <taxon>Eucoccidiorida</taxon>
        <taxon>Eimeriorina</taxon>
        <taxon>Sarcocystidae</taxon>
        <taxon>Besnoitia</taxon>
    </lineage>
</organism>
<dbReference type="Pfam" id="PF03155">
    <property type="entry name" value="Alg6_Alg8"/>
    <property type="match status" value="2"/>
</dbReference>
<dbReference type="VEuPathDB" id="ToxoDB:BESB_075500"/>
<dbReference type="STRING" id="94643.A0A2A9M7E5"/>
<evidence type="ECO:0000256" key="9">
    <source>
        <dbReference type="ARBA" id="ARBA00022989"/>
    </source>
</evidence>
<dbReference type="Proteomes" id="UP000224006">
    <property type="component" value="Unassembled WGS sequence"/>
</dbReference>
<feature type="transmembrane region" description="Helical" evidence="12">
    <location>
        <begin position="310"/>
        <end position="333"/>
    </location>
</feature>
<dbReference type="EMBL" id="NWUJ01000007">
    <property type="protein sequence ID" value="PFH34398.1"/>
    <property type="molecule type" value="Genomic_DNA"/>
</dbReference>
<feature type="transmembrane region" description="Helical" evidence="12">
    <location>
        <begin position="834"/>
        <end position="855"/>
    </location>
</feature>
<keyword evidence="5" id="KW-0328">Glycosyltransferase</keyword>
<feature type="region of interest" description="Disordered" evidence="11">
    <location>
        <begin position="665"/>
        <end position="685"/>
    </location>
</feature>
<reference evidence="13 14" key="1">
    <citation type="submission" date="2017-09" db="EMBL/GenBank/DDBJ databases">
        <title>Genome sequencing of Besnoitia besnoiti strain Bb-Ger1.</title>
        <authorList>
            <person name="Schares G."/>
            <person name="Venepally P."/>
            <person name="Lorenzi H.A."/>
        </authorList>
    </citation>
    <scope>NUCLEOTIDE SEQUENCE [LARGE SCALE GENOMIC DNA]</scope>
    <source>
        <strain evidence="13 14">Bb-Ger1</strain>
    </source>
</reference>
<evidence type="ECO:0000256" key="8">
    <source>
        <dbReference type="ARBA" id="ARBA00022824"/>
    </source>
</evidence>
<accession>A0A2A9M7E5</accession>
<dbReference type="RefSeq" id="XP_029218407.1">
    <property type="nucleotide sequence ID" value="XM_029365923.1"/>
</dbReference>
<dbReference type="AlphaFoldDB" id="A0A2A9M7E5"/>
<proteinExistence type="inferred from homology"/>
<evidence type="ECO:0000313" key="13">
    <source>
        <dbReference type="EMBL" id="PFH34398.1"/>
    </source>
</evidence>
<feature type="transmembrane region" description="Helical" evidence="12">
    <location>
        <begin position="183"/>
        <end position="200"/>
    </location>
</feature>
<name>A0A2A9M7E5_BESBE</name>
<feature type="transmembrane region" description="Helical" evidence="12">
    <location>
        <begin position="16"/>
        <end position="35"/>
    </location>
</feature>
<evidence type="ECO:0000256" key="5">
    <source>
        <dbReference type="ARBA" id="ARBA00022676"/>
    </source>
</evidence>
<keyword evidence="7 12" id="KW-0812">Transmembrane</keyword>
<feature type="transmembrane region" description="Helical" evidence="12">
    <location>
        <begin position="476"/>
        <end position="499"/>
    </location>
</feature>
<evidence type="ECO:0000256" key="4">
    <source>
        <dbReference type="ARBA" id="ARBA00011938"/>
    </source>
</evidence>
<evidence type="ECO:0000256" key="6">
    <source>
        <dbReference type="ARBA" id="ARBA00022679"/>
    </source>
</evidence>
<keyword evidence="8" id="KW-0256">Endoplasmic reticulum</keyword>
<dbReference type="GeneID" id="40312476"/>
<dbReference type="EC" id="2.4.1.265" evidence="4"/>
<feature type="transmembrane region" description="Helical" evidence="12">
    <location>
        <begin position="511"/>
        <end position="527"/>
    </location>
</feature>
<feature type="transmembrane region" description="Helical" evidence="12">
    <location>
        <begin position="235"/>
        <end position="260"/>
    </location>
</feature>
<evidence type="ECO:0000256" key="12">
    <source>
        <dbReference type="SAM" id="Phobius"/>
    </source>
</evidence>
<sequence length="881" mass="95483">MKGSTCERRETANGAAWPWVVAAATALKILLIPAYRSTDFEVHRNWLAITASQPLSTWYRPESSPSKWTLDYPPLFAFFEFFLSLFARFIDPAMLQVENQDYASPSCVRFQRFTVVATDLVLVVGVWRMYTAAQALRREETRPPRFGSRCQDAHSGVCRKEDETGSTEECGEKGEEEARENDGWPAVALLLVLFNAGLLIVDHIHFQYNGFLLGVLFLSIADIQTGRYYRGSTLFTALLLLKHIFLYVAPVYFVFLLSWLRSHGAAPAPAEHSGTEADEAFTSGDARQFSASASSSSPRRLSLRGSVASWLARVAKLAALLIAFSLLVLAPFVTTGQLRDLLSRLFPFGRGLLHAQWSANVWALYAAADRLLLLAREKLTRVSLAALDAPCGPTRGLVGAGAFQVLPSVSPAAAATVTLVLYTPLLAAVWRAPSRRLFPVYVALGGSVCFATGWHVHEKAIFLVSLPLGVAAWMDLNPLLLVVSFLLNALSNLAILPLLPRAHETPLKLTIFLFATLLEAICLFLALEEVKRRARRDTPMHAGASAQLVDGVLTSPVPCSWPWLGGPPPSSARVAASCVSRQTQAPRSPPCACFSFLCALEANCVAAAGGARPALLRKLVRCYFLFLTLCLASVGVLYGLQSDVVPNLLLLQLYKTEMSSAAAETSLSSPAPVGTLAPSGPLRPGAAEEALEDADALASSRLTARGVLALILHYHGAARAEDHRQRAAARQFLSELVLSPGSMPAAPSAASHSAAPEEEQKGKRERPSRVEGEAHKVAGGGESEEGVEMNRVHGVWGPDAPQLRSIFHKWREALASPVYQTLFRAHRVVKRFEFLPLLLLVCACAVGLLSLFVVLHVHIVCCLAPLARGSLVAPAETHDAF</sequence>
<dbReference type="UniPathway" id="UPA00378"/>
<dbReference type="InterPro" id="IPR004856">
    <property type="entry name" value="Glyco_trans_ALG6/ALG8"/>
</dbReference>
<comment type="caution">
    <text evidence="13">The sequence shown here is derived from an EMBL/GenBank/DDBJ whole genome shotgun (WGS) entry which is preliminary data.</text>
</comment>
<keyword evidence="6 13" id="KW-0808">Transferase</keyword>
<keyword evidence="9 12" id="KW-1133">Transmembrane helix</keyword>
<gene>
    <name evidence="13" type="ORF">BESB_075500</name>
</gene>
<evidence type="ECO:0000256" key="3">
    <source>
        <dbReference type="ARBA" id="ARBA00008715"/>
    </source>
</evidence>
<feature type="transmembrane region" description="Helical" evidence="12">
    <location>
        <begin position="206"/>
        <end position="223"/>
    </location>
</feature>
<comment type="similarity">
    <text evidence="3">Belongs to the ALG6/ALG8 glucosyltransferase family.</text>
</comment>
<comment type="pathway">
    <text evidence="2">Protein modification; protein glycosylation.</text>
</comment>
<evidence type="ECO:0000256" key="11">
    <source>
        <dbReference type="SAM" id="MobiDB-lite"/>
    </source>
</evidence>
<dbReference type="PANTHER" id="PTHR12413">
    <property type="entry name" value="DOLICHYL GLYCOSYLTRANSFERASE"/>
    <property type="match status" value="1"/>
</dbReference>
<dbReference type="KEGG" id="bbes:BESB_075500"/>
<evidence type="ECO:0000256" key="1">
    <source>
        <dbReference type="ARBA" id="ARBA00004477"/>
    </source>
</evidence>
<feature type="transmembrane region" description="Helical" evidence="12">
    <location>
        <begin position="70"/>
        <end position="90"/>
    </location>
</feature>